<evidence type="ECO:0000313" key="4">
    <source>
        <dbReference type="Proteomes" id="UP000614610"/>
    </source>
</evidence>
<comment type="caution">
    <text evidence="3">The sequence shown here is derived from an EMBL/GenBank/DDBJ whole genome shotgun (WGS) entry which is preliminary data.</text>
</comment>
<dbReference type="Proteomes" id="UP000614610">
    <property type="component" value="Unassembled WGS sequence"/>
</dbReference>
<feature type="domain" description="CBM1" evidence="2">
    <location>
        <begin position="116"/>
        <end position="154"/>
    </location>
</feature>
<evidence type="ECO:0000259" key="2">
    <source>
        <dbReference type="PROSITE" id="PS51164"/>
    </source>
</evidence>
<dbReference type="GO" id="GO:0005975">
    <property type="term" value="P:carbohydrate metabolic process"/>
    <property type="evidence" value="ECO:0007669"/>
    <property type="project" value="InterPro"/>
</dbReference>
<gene>
    <name evidence="3" type="ORF">TWF679_005561</name>
</gene>
<reference evidence="3" key="1">
    <citation type="submission" date="2019-06" db="EMBL/GenBank/DDBJ databases">
        <authorList>
            <person name="Palmer J.M."/>
        </authorList>
    </citation>
    <scope>NUCLEOTIDE SEQUENCE</scope>
    <source>
        <strain evidence="3">TWF679</strain>
    </source>
</reference>
<dbReference type="PROSITE" id="PS51164">
    <property type="entry name" value="CBM1_2"/>
    <property type="match status" value="1"/>
</dbReference>
<keyword evidence="1" id="KW-0732">Signal</keyword>
<dbReference type="InterPro" id="IPR000254">
    <property type="entry name" value="CBD"/>
</dbReference>
<dbReference type="EMBL" id="WIWT01000027">
    <property type="protein sequence ID" value="KAF3212992.1"/>
    <property type="molecule type" value="Genomic_DNA"/>
</dbReference>
<dbReference type="SMART" id="SM00236">
    <property type="entry name" value="fCBD"/>
    <property type="match status" value="1"/>
</dbReference>
<organism evidence="3 4">
    <name type="scientific">Orbilia oligospora</name>
    <name type="common">Nematode-trapping fungus</name>
    <name type="synonym">Arthrobotrys oligospora</name>
    <dbReference type="NCBI Taxonomy" id="2813651"/>
    <lineage>
        <taxon>Eukaryota</taxon>
        <taxon>Fungi</taxon>
        <taxon>Dikarya</taxon>
        <taxon>Ascomycota</taxon>
        <taxon>Pezizomycotina</taxon>
        <taxon>Orbiliomycetes</taxon>
        <taxon>Orbiliales</taxon>
        <taxon>Orbiliaceae</taxon>
        <taxon>Orbilia</taxon>
    </lineage>
</organism>
<dbReference type="GO" id="GO:0005576">
    <property type="term" value="C:extracellular region"/>
    <property type="evidence" value="ECO:0007669"/>
    <property type="project" value="InterPro"/>
</dbReference>
<name>A0A8H8VBU5_ORBOL</name>
<evidence type="ECO:0000313" key="3">
    <source>
        <dbReference type="EMBL" id="KAF3212992.1"/>
    </source>
</evidence>
<sequence>MVAVTFDDSSATREYNVPSEDNNRPIGTFGIIKDKSAGAEAGHARVWIRRLSHSYHTKVTVRALFSSTIPPSLESQSPPTASTEFLYAKFKNVREMMSRAALFFILQAAATVVAQVVPGVWQQCDGIGWRPELKGLCQDGLFCTTYNSYYAQCIPGPTPTTRSSTPETTPPTTSYRTSINHTCSQLSTCTTYPWCCGATKTDCRTYCLGQTAPTIQRTTVTCSCPPKTSTSLLVVPPMPTAVKKIKRQEYVTTCPMETYYTTYALCCGASGTATGSVCRGSRHTTIDHPIPRCVICTNTTTCPMETYYTTYPLCCGASGTATGSVCSGSRHTPIPHPVVRCASCTTRYPPVATAIVTKIDVFRVD</sequence>
<proteinExistence type="predicted"/>
<protein>
    <recommendedName>
        <fullName evidence="2">CBM1 domain-containing protein</fullName>
    </recommendedName>
</protein>
<dbReference type="OrthoDB" id="5343068at2759"/>
<evidence type="ECO:0000256" key="1">
    <source>
        <dbReference type="ARBA" id="ARBA00022729"/>
    </source>
</evidence>
<dbReference type="GO" id="GO:0030248">
    <property type="term" value="F:cellulose binding"/>
    <property type="evidence" value="ECO:0007669"/>
    <property type="project" value="InterPro"/>
</dbReference>
<dbReference type="InterPro" id="IPR035971">
    <property type="entry name" value="CBD_sf"/>
</dbReference>
<accession>A0A8H8VBU5</accession>
<dbReference type="AlphaFoldDB" id="A0A8H8VBU5"/>
<dbReference type="SUPFAM" id="SSF57180">
    <property type="entry name" value="Cellulose-binding domain"/>
    <property type="match status" value="1"/>
</dbReference>